<dbReference type="EMBL" id="BBSC01000001">
    <property type="protein sequence ID" value="GAM73627.1"/>
    <property type="molecule type" value="Genomic_DNA"/>
</dbReference>
<organism evidence="1 2">
    <name type="scientific">Vibrio ishigakensis</name>
    <dbReference type="NCBI Taxonomy" id="1481914"/>
    <lineage>
        <taxon>Bacteria</taxon>
        <taxon>Pseudomonadati</taxon>
        <taxon>Pseudomonadota</taxon>
        <taxon>Gammaproteobacteria</taxon>
        <taxon>Vibrionales</taxon>
        <taxon>Vibrionaceae</taxon>
        <taxon>Vibrio</taxon>
    </lineage>
</organism>
<sequence>MSRAQLEVLVKHKEHCNIDSFPLRFGFTFDRDMSCTLLLESKAKNDDRYETRSVYQAP</sequence>
<dbReference type="STRING" id="1481914.JCM19241_3082"/>
<accession>A0A0B8Q9L1</accession>
<evidence type="ECO:0000313" key="1">
    <source>
        <dbReference type="EMBL" id="GAM73627.1"/>
    </source>
</evidence>
<gene>
    <name evidence="1" type="ORF">JCM19241_3082</name>
</gene>
<reference evidence="1 2" key="2">
    <citation type="submission" date="2015-01" db="EMBL/GenBank/DDBJ databases">
        <authorList>
            <consortium name="NBRP consortium"/>
            <person name="Sawabe T."/>
            <person name="Meirelles P."/>
            <person name="Feng G."/>
            <person name="Sayaka M."/>
            <person name="Hattori M."/>
            <person name="Ohkuma M."/>
        </authorList>
    </citation>
    <scope>NUCLEOTIDE SEQUENCE [LARGE SCALE GENOMIC DNA]</scope>
    <source>
        <strain evidence="2">JCM 19241</strain>
    </source>
</reference>
<proteinExistence type="predicted"/>
<reference evidence="1 2" key="1">
    <citation type="submission" date="2015-01" db="EMBL/GenBank/DDBJ databases">
        <title>Vibrio sp. C94 JCM 19241 whole genome shotgun sequence.</title>
        <authorList>
            <person name="Sawabe T."/>
            <person name="Meirelles P."/>
            <person name="Feng G."/>
            <person name="Sayaka M."/>
            <person name="Hattori M."/>
            <person name="Ohkuma M."/>
        </authorList>
    </citation>
    <scope>NUCLEOTIDE SEQUENCE [LARGE SCALE GENOMIC DNA]</scope>
    <source>
        <strain evidence="2">JCM 19241</strain>
    </source>
</reference>
<dbReference type="AlphaFoldDB" id="A0A0B8Q9L1"/>
<protein>
    <submittedName>
        <fullName evidence="1">Uncharacterized protein</fullName>
    </submittedName>
</protein>
<evidence type="ECO:0000313" key="2">
    <source>
        <dbReference type="Proteomes" id="UP000031666"/>
    </source>
</evidence>
<dbReference type="Proteomes" id="UP000031666">
    <property type="component" value="Unassembled WGS sequence"/>
</dbReference>
<comment type="caution">
    <text evidence="1">The sequence shown here is derived from an EMBL/GenBank/DDBJ whole genome shotgun (WGS) entry which is preliminary data.</text>
</comment>
<name>A0A0B8Q9L1_9VIBR</name>